<comment type="caution">
    <text evidence="6">The sequence shown here is derived from an EMBL/GenBank/DDBJ whole genome shotgun (WGS) entry which is preliminary data.</text>
</comment>
<dbReference type="AlphaFoldDB" id="A0A9K3GGY0"/>
<evidence type="ECO:0000256" key="1">
    <source>
        <dbReference type="ARBA" id="ARBA00022658"/>
    </source>
</evidence>
<dbReference type="Pfam" id="PF00617">
    <property type="entry name" value="RasGEF"/>
    <property type="match status" value="1"/>
</dbReference>
<proteinExistence type="predicted"/>
<evidence type="ECO:0000256" key="2">
    <source>
        <dbReference type="PROSITE-ProRule" id="PRU00168"/>
    </source>
</evidence>
<protein>
    <recommendedName>
        <fullName evidence="8">Ras guanine nucleotide exchange factor</fullName>
    </recommendedName>
</protein>
<name>A0A9K3GGY0_9EUKA</name>
<dbReference type="GO" id="GO:0005085">
    <property type="term" value="F:guanyl-nucleotide exchange factor activity"/>
    <property type="evidence" value="ECO:0007669"/>
    <property type="project" value="UniProtKB-KW"/>
</dbReference>
<dbReference type="SMART" id="SM00147">
    <property type="entry name" value="RasGEF"/>
    <property type="match status" value="1"/>
</dbReference>
<accession>A0A9K3GGY0</accession>
<evidence type="ECO:0000313" key="6">
    <source>
        <dbReference type="EMBL" id="GIQ81761.1"/>
    </source>
</evidence>
<dbReference type="Gene3D" id="1.10.840.10">
    <property type="entry name" value="Ras guanine-nucleotide exchange factors catalytic domain"/>
    <property type="match status" value="1"/>
</dbReference>
<feature type="domain" description="Ras-GEF" evidence="4">
    <location>
        <begin position="424"/>
        <end position="671"/>
    </location>
</feature>
<dbReference type="PROSITE" id="PS50009">
    <property type="entry name" value="RASGEF_CAT"/>
    <property type="match status" value="1"/>
</dbReference>
<dbReference type="Pfam" id="PF00618">
    <property type="entry name" value="RasGEF_N"/>
    <property type="match status" value="1"/>
</dbReference>
<sequence>MPEIEDDVPVVSQDGPETKAIAEEAPKSETLALYVQVESYEPYRLDVPVGYDMVQYKDLATRTFGRLAKLGDTPYKLELVRACEFKDDALLLIFKKHIGTDGFVSKKVALSRPVMAEPAASDANTHWGNAIALPGGWMPVPESVRILRRCYVNRVVLTMTDTKQTPSARAYTQNVFLLVYPVYLSAESLLEKLLDVYALPVPEGLSEMERQSYVVDQQLPRQRCVILLLHKWLTSYFDDFSLPLLEQVAEFAVSLSTSVFGSLSELILSDMERLDATLADTYPGATSPAVTPASPSASLATVVGEEGSPATEATLPTMCVPTAIVLPGVQPHPFPAQQIETPYPHAPSVPALACLGVAEIDEVGGRYRELMGERDGEREHRETGYHLTPPHTVTTILPPEETTQEGETPGSKRDLPSHVLLGLSPSTLAHHVGYILHEAYSHIHPRELVNQIFTKASQYHLCPHVRILIQRHNSISAWVSRVLITSEDSSYRSQAFSHFVAVACELKAMRQFEALFAVFSGLRCPQVKRLIQSSDIAVTSKAQRSLDALAAFIDIEHNYAAYRKAMVALLHPPAEGVVQKEVTFAGTGSYVPYSGLTCKDLIMVEEGSEKVEHGQVNFTRCCQIYAHVLGYLAPQLRPVHYTVDPRLCDFITAEDTDAEELWEMSYKVKPTAIRK</sequence>
<reference evidence="6 7" key="1">
    <citation type="journal article" date="2018" name="PLoS ONE">
        <title>The draft genome of Kipferlia bialata reveals reductive genome evolution in fornicate parasites.</title>
        <authorList>
            <person name="Tanifuji G."/>
            <person name="Takabayashi S."/>
            <person name="Kume K."/>
            <person name="Takagi M."/>
            <person name="Nakayama T."/>
            <person name="Kamikawa R."/>
            <person name="Inagaki Y."/>
            <person name="Hashimoto T."/>
        </authorList>
    </citation>
    <scope>NUCLEOTIDE SEQUENCE [LARGE SCALE GENOMIC DNA]</scope>
    <source>
        <strain evidence="6">NY0173</strain>
    </source>
</reference>
<dbReference type="InterPro" id="IPR001895">
    <property type="entry name" value="RASGEF_cat_dom"/>
</dbReference>
<evidence type="ECO:0000259" key="4">
    <source>
        <dbReference type="PROSITE" id="PS50009"/>
    </source>
</evidence>
<dbReference type="PANTHER" id="PTHR23113">
    <property type="entry name" value="GUANINE NUCLEOTIDE EXCHANGE FACTOR"/>
    <property type="match status" value="1"/>
</dbReference>
<dbReference type="EMBL" id="BDIP01000487">
    <property type="protein sequence ID" value="GIQ81761.1"/>
    <property type="molecule type" value="Genomic_DNA"/>
</dbReference>
<dbReference type="PROSITE" id="PS50212">
    <property type="entry name" value="RASGEF_NTER"/>
    <property type="match status" value="1"/>
</dbReference>
<dbReference type="Proteomes" id="UP000265618">
    <property type="component" value="Unassembled WGS sequence"/>
</dbReference>
<feature type="region of interest" description="Disordered" evidence="3">
    <location>
        <begin position="397"/>
        <end position="416"/>
    </location>
</feature>
<evidence type="ECO:0008006" key="8">
    <source>
        <dbReference type="Google" id="ProtNLM"/>
    </source>
</evidence>
<keyword evidence="1 2" id="KW-0344">Guanine-nucleotide releasing factor</keyword>
<keyword evidence="7" id="KW-1185">Reference proteome</keyword>
<dbReference type="InterPro" id="IPR000651">
    <property type="entry name" value="Ras-like_Gua-exchang_fac_N"/>
</dbReference>
<organism evidence="6 7">
    <name type="scientific">Kipferlia bialata</name>
    <dbReference type="NCBI Taxonomy" id="797122"/>
    <lineage>
        <taxon>Eukaryota</taxon>
        <taxon>Metamonada</taxon>
        <taxon>Carpediemonas-like organisms</taxon>
        <taxon>Kipferlia</taxon>
    </lineage>
</organism>
<dbReference type="GO" id="GO:0007264">
    <property type="term" value="P:small GTPase-mediated signal transduction"/>
    <property type="evidence" value="ECO:0007669"/>
    <property type="project" value="InterPro"/>
</dbReference>
<dbReference type="InterPro" id="IPR036964">
    <property type="entry name" value="RASGEF_cat_dom_sf"/>
</dbReference>
<evidence type="ECO:0000259" key="5">
    <source>
        <dbReference type="PROSITE" id="PS50212"/>
    </source>
</evidence>
<dbReference type="CDD" id="cd06224">
    <property type="entry name" value="REM"/>
    <property type="match status" value="1"/>
</dbReference>
<feature type="compositionally biased region" description="Low complexity" evidence="3">
    <location>
        <begin position="398"/>
        <end position="409"/>
    </location>
</feature>
<feature type="domain" description="N-terminal Ras-GEF" evidence="5">
    <location>
        <begin position="143"/>
        <end position="275"/>
    </location>
</feature>
<dbReference type="InterPro" id="IPR008937">
    <property type="entry name" value="Ras-like_GEF"/>
</dbReference>
<dbReference type="SUPFAM" id="SSF48366">
    <property type="entry name" value="Ras GEF"/>
    <property type="match status" value="1"/>
</dbReference>
<dbReference type="Gene3D" id="1.20.870.10">
    <property type="entry name" value="Son of sevenless (SoS) protein Chain: S domain 1"/>
    <property type="match status" value="1"/>
</dbReference>
<dbReference type="InterPro" id="IPR023578">
    <property type="entry name" value="Ras_GEF_dom_sf"/>
</dbReference>
<evidence type="ECO:0000313" key="7">
    <source>
        <dbReference type="Proteomes" id="UP000265618"/>
    </source>
</evidence>
<dbReference type="OrthoDB" id="546434at2759"/>
<evidence type="ECO:0000256" key="3">
    <source>
        <dbReference type="SAM" id="MobiDB-lite"/>
    </source>
</evidence>
<dbReference type="PANTHER" id="PTHR23113:SF99">
    <property type="entry name" value="RASGEF DOMAIN-CONTAINING PROTEIN"/>
    <property type="match status" value="1"/>
</dbReference>
<gene>
    <name evidence="6" type="ORF">KIPB_002772</name>
</gene>